<feature type="transmembrane region" description="Helical" evidence="7">
    <location>
        <begin position="374"/>
        <end position="392"/>
    </location>
</feature>
<dbReference type="AlphaFoldDB" id="A0A926HRK4"/>
<dbReference type="InterPro" id="IPR011701">
    <property type="entry name" value="MFS"/>
</dbReference>
<dbReference type="PROSITE" id="PS50850">
    <property type="entry name" value="MFS"/>
    <property type="match status" value="1"/>
</dbReference>
<feature type="domain" description="Major facilitator superfamily (MFS) profile" evidence="8">
    <location>
        <begin position="8"/>
        <end position="396"/>
    </location>
</feature>
<reference evidence="9" key="1">
    <citation type="submission" date="2020-08" db="EMBL/GenBank/DDBJ databases">
        <title>Genome public.</title>
        <authorList>
            <person name="Liu C."/>
            <person name="Sun Q."/>
        </authorList>
    </citation>
    <scope>NUCLEOTIDE SEQUENCE</scope>
    <source>
        <strain evidence="9">NSJ-63</strain>
    </source>
</reference>
<evidence type="ECO:0000256" key="5">
    <source>
        <dbReference type="ARBA" id="ARBA00022989"/>
    </source>
</evidence>
<comment type="similarity">
    <text evidence="2">Belongs to the major facilitator superfamily.</text>
</comment>
<evidence type="ECO:0000256" key="7">
    <source>
        <dbReference type="SAM" id="Phobius"/>
    </source>
</evidence>
<gene>
    <name evidence="9" type="ORF">H8693_00930</name>
</gene>
<feature type="transmembrane region" description="Helical" evidence="7">
    <location>
        <begin position="98"/>
        <end position="123"/>
    </location>
</feature>
<dbReference type="InterPro" id="IPR020846">
    <property type="entry name" value="MFS_dom"/>
</dbReference>
<dbReference type="InterPro" id="IPR051788">
    <property type="entry name" value="MFS_Transporter"/>
</dbReference>
<organism evidence="9 10">
    <name type="scientific">Guopingia tenuis</name>
    <dbReference type="NCBI Taxonomy" id="2763656"/>
    <lineage>
        <taxon>Bacteria</taxon>
        <taxon>Bacillati</taxon>
        <taxon>Bacillota</taxon>
        <taxon>Clostridia</taxon>
        <taxon>Christensenellales</taxon>
        <taxon>Christensenellaceae</taxon>
        <taxon>Guopingia</taxon>
    </lineage>
</organism>
<dbReference type="RefSeq" id="WP_249279404.1">
    <property type="nucleotide sequence ID" value="NZ_JACRSS010000001.1"/>
</dbReference>
<dbReference type="PANTHER" id="PTHR23514:SF3">
    <property type="entry name" value="BYPASS OF STOP CODON PROTEIN 6"/>
    <property type="match status" value="1"/>
</dbReference>
<dbReference type="InterPro" id="IPR036259">
    <property type="entry name" value="MFS_trans_sf"/>
</dbReference>
<feature type="transmembrane region" description="Helical" evidence="7">
    <location>
        <begin position="46"/>
        <end position="65"/>
    </location>
</feature>
<evidence type="ECO:0000256" key="6">
    <source>
        <dbReference type="ARBA" id="ARBA00023136"/>
    </source>
</evidence>
<comment type="subcellular location">
    <subcellularLocation>
        <location evidence="1">Cell membrane</location>
        <topology evidence="1">Multi-pass membrane protein</topology>
    </subcellularLocation>
</comment>
<protein>
    <submittedName>
        <fullName evidence="9">MFS transporter</fullName>
    </submittedName>
</protein>
<comment type="caution">
    <text evidence="9">The sequence shown here is derived from an EMBL/GenBank/DDBJ whole genome shotgun (WGS) entry which is preliminary data.</text>
</comment>
<dbReference type="GO" id="GO:0005886">
    <property type="term" value="C:plasma membrane"/>
    <property type="evidence" value="ECO:0007669"/>
    <property type="project" value="UniProtKB-SubCell"/>
</dbReference>
<name>A0A926HRK4_9FIRM</name>
<dbReference type="Gene3D" id="1.20.1250.20">
    <property type="entry name" value="MFS general substrate transporter like domains"/>
    <property type="match status" value="2"/>
</dbReference>
<proteinExistence type="inferred from homology"/>
<dbReference type="PANTHER" id="PTHR23514">
    <property type="entry name" value="BYPASS OF STOP CODON PROTEIN 6"/>
    <property type="match status" value="1"/>
</dbReference>
<feature type="transmembrane region" description="Helical" evidence="7">
    <location>
        <begin position="250"/>
        <end position="270"/>
    </location>
</feature>
<evidence type="ECO:0000256" key="1">
    <source>
        <dbReference type="ARBA" id="ARBA00004651"/>
    </source>
</evidence>
<accession>A0A926HRK4</accession>
<feature type="transmembrane region" description="Helical" evidence="7">
    <location>
        <begin position="72"/>
        <end position="92"/>
    </location>
</feature>
<evidence type="ECO:0000256" key="2">
    <source>
        <dbReference type="ARBA" id="ARBA00008335"/>
    </source>
</evidence>
<evidence type="ECO:0000313" key="10">
    <source>
        <dbReference type="Proteomes" id="UP000617951"/>
    </source>
</evidence>
<feature type="transmembrane region" description="Helical" evidence="7">
    <location>
        <begin position="282"/>
        <end position="302"/>
    </location>
</feature>
<feature type="transmembrane region" description="Helical" evidence="7">
    <location>
        <begin position="308"/>
        <end position="331"/>
    </location>
</feature>
<sequence>MKKTSTFFLVTLLLIFFTFGAFFCLYGTLASPMMEFFQVGTFEQGLITSLNCAGGAAIAVLIALLGDRFNKVYGVAAGIGLLVLGCGIVLAVPSFGWMLPIVFLCGVGTSLIDSMGNSLVIAYMPEKKNTFVPMLHSSHAIGTMVGPMLFPVLMDAAQPETFKVDFLAVAIAGVAALVLFLLAARSFLKSQPPLPMEKQPKARDRGGFGIVFRSKYAWILVIVSICYFFFCWGKNSWLKYFFEREGGMSFAVSGIMLSAFFTGTLAVRLIGPFLLKFMRPSVMMGICMLAAPLFLVLAVCIAPASPVLIGAICAVSGFFNGMGGVTPYLIAGEYFPKQLGSASAIPQFANNAAGLLVPPLLGALAAWAGLRMPLLLAAGVGCLGAVIALVGFRKTPQEIEKREAAQDAVEI</sequence>
<evidence type="ECO:0000313" key="9">
    <source>
        <dbReference type="EMBL" id="MBC8537497.1"/>
    </source>
</evidence>
<dbReference type="SUPFAM" id="SSF103473">
    <property type="entry name" value="MFS general substrate transporter"/>
    <property type="match status" value="1"/>
</dbReference>
<dbReference type="GO" id="GO:0022857">
    <property type="term" value="F:transmembrane transporter activity"/>
    <property type="evidence" value="ECO:0007669"/>
    <property type="project" value="InterPro"/>
</dbReference>
<dbReference type="Proteomes" id="UP000617951">
    <property type="component" value="Unassembled WGS sequence"/>
</dbReference>
<keyword evidence="6 7" id="KW-0472">Membrane</keyword>
<dbReference type="EMBL" id="JACRSS010000001">
    <property type="protein sequence ID" value="MBC8537497.1"/>
    <property type="molecule type" value="Genomic_DNA"/>
</dbReference>
<feature type="transmembrane region" description="Helical" evidence="7">
    <location>
        <begin position="166"/>
        <end position="188"/>
    </location>
</feature>
<evidence type="ECO:0000256" key="4">
    <source>
        <dbReference type="ARBA" id="ARBA00022692"/>
    </source>
</evidence>
<evidence type="ECO:0000259" key="8">
    <source>
        <dbReference type="PROSITE" id="PS50850"/>
    </source>
</evidence>
<feature type="transmembrane region" description="Helical" evidence="7">
    <location>
        <begin position="208"/>
        <end position="230"/>
    </location>
</feature>
<keyword evidence="10" id="KW-1185">Reference proteome</keyword>
<keyword evidence="3" id="KW-0813">Transport</keyword>
<evidence type="ECO:0000256" key="3">
    <source>
        <dbReference type="ARBA" id="ARBA00022448"/>
    </source>
</evidence>
<keyword evidence="5 7" id="KW-1133">Transmembrane helix</keyword>
<keyword evidence="4 7" id="KW-0812">Transmembrane</keyword>
<dbReference type="Pfam" id="PF07690">
    <property type="entry name" value="MFS_1"/>
    <property type="match status" value="1"/>
</dbReference>